<accession>A0A2S7IHE0</accession>
<evidence type="ECO:0000313" key="4">
    <source>
        <dbReference type="EMBL" id="PQA55111.1"/>
    </source>
</evidence>
<name>A0A2S7IHE0_9BACT</name>
<dbReference type="Gene3D" id="3.30.565.10">
    <property type="entry name" value="Histidine kinase-like ATPase, C-terminal domain"/>
    <property type="match status" value="1"/>
</dbReference>
<keyword evidence="2" id="KW-0812">Transmembrane</keyword>
<keyword evidence="1" id="KW-0175">Coiled coil</keyword>
<evidence type="ECO:0000313" key="5">
    <source>
        <dbReference type="Proteomes" id="UP000239590"/>
    </source>
</evidence>
<feature type="domain" description="Signal transduction histidine kinase internal region" evidence="3">
    <location>
        <begin position="195"/>
        <end position="272"/>
    </location>
</feature>
<dbReference type="InterPro" id="IPR010559">
    <property type="entry name" value="Sig_transdc_His_kin_internal"/>
</dbReference>
<evidence type="ECO:0000256" key="2">
    <source>
        <dbReference type="SAM" id="Phobius"/>
    </source>
</evidence>
<dbReference type="OrthoDB" id="9792992at2"/>
<dbReference type="RefSeq" id="WP_104715427.1">
    <property type="nucleotide sequence ID" value="NZ_PTRA01000005.1"/>
</dbReference>
<dbReference type="SUPFAM" id="SSF55874">
    <property type="entry name" value="ATPase domain of HSP90 chaperone/DNA topoisomerase II/histidine kinase"/>
    <property type="match status" value="1"/>
</dbReference>
<dbReference type="PANTHER" id="PTHR34220">
    <property type="entry name" value="SENSOR HISTIDINE KINASE YPDA"/>
    <property type="match status" value="1"/>
</dbReference>
<gene>
    <name evidence="4" type="ORF">C5O19_21455</name>
</gene>
<keyword evidence="2" id="KW-1133">Transmembrane helix</keyword>
<dbReference type="PANTHER" id="PTHR34220:SF7">
    <property type="entry name" value="SENSOR HISTIDINE KINASE YPDA"/>
    <property type="match status" value="1"/>
</dbReference>
<dbReference type="GO" id="GO:0016020">
    <property type="term" value="C:membrane"/>
    <property type="evidence" value="ECO:0007669"/>
    <property type="project" value="InterPro"/>
</dbReference>
<feature type="transmembrane region" description="Helical" evidence="2">
    <location>
        <begin position="141"/>
        <end position="160"/>
    </location>
</feature>
<dbReference type="InterPro" id="IPR036890">
    <property type="entry name" value="HATPase_C_sf"/>
</dbReference>
<protein>
    <recommendedName>
        <fullName evidence="3">Signal transduction histidine kinase internal region domain-containing protein</fullName>
    </recommendedName>
</protein>
<dbReference type="Proteomes" id="UP000239590">
    <property type="component" value="Unassembled WGS sequence"/>
</dbReference>
<keyword evidence="5" id="KW-1185">Reference proteome</keyword>
<evidence type="ECO:0000259" key="3">
    <source>
        <dbReference type="Pfam" id="PF06580"/>
    </source>
</evidence>
<feature type="transmembrane region" description="Helical" evidence="2">
    <location>
        <begin position="80"/>
        <end position="99"/>
    </location>
</feature>
<dbReference type="GO" id="GO:0000155">
    <property type="term" value="F:phosphorelay sensor kinase activity"/>
    <property type="evidence" value="ECO:0007669"/>
    <property type="project" value="InterPro"/>
</dbReference>
<feature type="transmembrane region" description="Helical" evidence="2">
    <location>
        <begin position="48"/>
        <end position="68"/>
    </location>
</feature>
<feature type="coiled-coil region" evidence="1">
    <location>
        <begin position="168"/>
        <end position="202"/>
    </location>
</feature>
<reference evidence="5" key="1">
    <citation type="submission" date="2018-02" db="EMBL/GenBank/DDBJ databases">
        <title>Genome sequencing of Solimonas sp. HR-BB.</title>
        <authorList>
            <person name="Lee Y."/>
            <person name="Jeon C.O."/>
        </authorList>
    </citation>
    <scope>NUCLEOTIDE SEQUENCE [LARGE SCALE GENOMIC DNA]</scope>
    <source>
        <strain evidence="5">HR-U</strain>
    </source>
</reference>
<feature type="transmembrane region" description="Helical" evidence="2">
    <location>
        <begin position="12"/>
        <end position="28"/>
    </location>
</feature>
<sequence>MTIFDRHHRSTLKNIGLHLLAWLLLYFLDRNYFAPRLVHDNAEVVSRLSLITWLVDISVYYGLGHFVFPRYLYTRRIPYLIGAILLVFQVTYLINYYSFQWVQPYSDGYGLAKVSYVEKIWHQFLKPHGLLGCFTHLPTALWSYSWSLFIPTVILFFKGIKDITQYRNRALRLERDKYESDRKQLLLEKNNLALELDFLRSQINPHFLFNTLNSLYVRVVDLDDEAAEIVLKLSDLMRYNLYESNVERITVAKELEFIQNYLLLERARHGQRVEISYTETGDFQQHQIAPLLLISLVENAFKHGASKTRDKAFVRVEAHLEGSTFTFRVENSVSSLSNPAPQKPNSGGVGLVNTRKRLDLLYPAQHQLSLHASEQMYTAELILQLEHRMHSPFD</sequence>
<evidence type="ECO:0000256" key="1">
    <source>
        <dbReference type="SAM" id="Coils"/>
    </source>
</evidence>
<proteinExistence type="predicted"/>
<dbReference type="AlphaFoldDB" id="A0A2S7IHE0"/>
<keyword evidence="2" id="KW-0472">Membrane</keyword>
<comment type="caution">
    <text evidence="4">The sequence shown here is derived from an EMBL/GenBank/DDBJ whole genome shotgun (WGS) entry which is preliminary data.</text>
</comment>
<dbReference type="InterPro" id="IPR050640">
    <property type="entry name" value="Bact_2-comp_sensor_kinase"/>
</dbReference>
<organism evidence="4 5">
    <name type="scientific">Siphonobacter curvatus</name>
    <dbReference type="NCBI Taxonomy" id="2094562"/>
    <lineage>
        <taxon>Bacteria</taxon>
        <taxon>Pseudomonadati</taxon>
        <taxon>Bacteroidota</taxon>
        <taxon>Cytophagia</taxon>
        <taxon>Cytophagales</taxon>
        <taxon>Cytophagaceae</taxon>
        <taxon>Siphonobacter</taxon>
    </lineage>
</organism>
<dbReference type="EMBL" id="PTRA01000005">
    <property type="protein sequence ID" value="PQA55111.1"/>
    <property type="molecule type" value="Genomic_DNA"/>
</dbReference>
<dbReference type="Pfam" id="PF06580">
    <property type="entry name" value="His_kinase"/>
    <property type="match status" value="1"/>
</dbReference>